<feature type="compositionally biased region" description="Gly residues" evidence="10">
    <location>
        <begin position="18"/>
        <end position="30"/>
    </location>
</feature>
<comment type="function">
    <text evidence="8">Methylates the carboxyl group of the C-terminal leucine residue of protein phosphatase 2A catalytic subunits to form alpha-leucine ester residues.</text>
</comment>
<gene>
    <name evidence="11" type="ORF">FRX48_01937</name>
</gene>
<organism evidence="11 12">
    <name type="scientific">Lasallia pustulata</name>
    <dbReference type="NCBI Taxonomy" id="136370"/>
    <lineage>
        <taxon>Eukaryota</taxon>
        <taxon>Fungi</taxon>
        <taxon>Dikarya</taxon>
        <taxon>Ascomycota</taxon>
        <taxon>Pezizomycotina</taxon>
        <taxon>Lecanoromycetes</taxon>
        <taxon>OSLEUM clade</taxon>
        <taxon>Umbilicariomycetidae</taxon>
        <taxon>Umbilicariales</taxon>
        <taxon>Umbilicariaceae</taxon>
        <taxon>Lasallia</taxon>
    </lineage>
</organism>
<evidence type="ECO:0000256" key="1">
    <source>
        <dbReference type="ARBA" id="ARBA00000724"/>
    </source>
</evidence>
<comment type="catalytic activity">
    <reaction evidence="1 8">
        <text>[phosphatase 2A protein]-C-terminal L-leucine + S-adenosyl-L-methionine = [phosphatase 2A protein]-C-terminal L-leucine methyl ester + S-adenosyl-L-homocysteine</text>
        <dbReference type="Rhea" id="RHEA:48544"/>
        <dbReference type="Rhea" id="RHEA-COMP:12134"/>
        <dbReference type="Rhea" id="RHEA-COMP:12135"/>
        <dbReference type="ChEBI" id="CHEBI:57856"/>
        <dbReference type="ChEBI" id="CHEBI:59789"/>
        <dbReference type="ChEBI" id="CHEBI:90516"/>
        <dbReference type="ChEBI" id="CHEBI:90517"/>
        <dbReference type="EC" id="2.1.1.233"/>
    </reaction>
</comment>
<dbReference type="InterPro" id="IPR016651">
    <property type="entry name" value="LCMT1"/>
</dbReference>
<evidence type="ECO:0000256" key="3">
    <source>
        <dbReference type="ARBA" id="ARBA00012834"/>
    </source>
</evidence>
<dbReference type="OrthoDB" id="203237at2759"/>
<dbReference type="SUPFAM" id="SSF53335">
    <property type="entry name" value="S-adenosyl-L-methionine-dependent methyltransferases"/>
    <property type="match status" value="1"/>
</dbReference>
<dbReference type="Gene3D" id="3.40.50.150">
    <property type="entry name" value="Vaccinia Virus protein VP39"/>
    <property type="match status" value="1"/>
</dbReference>
<evidence type="ECO:0000313" key="12">
    <source>
        <dbReference type="Proteomes" id="UP000324767"/>
    </source>
</evidence>
<evidence type="ECO:0000256" key="5">
    <source>
        <dbReference type="ARBA" id="ARBA00022603"/>
    </source>
</evidence>
<dbReference type="EC" id="2.1.1.233" evidence="3 8"/>
<keyword evidence="7 8" id="KW-0949">S-adenosyl-L-methionine</keyword>
<feature type="region of interest" description="Disordered" evidence="10">
    <location>
        <begin position="1"/>
        <end position="54"/>
    </location>
</feature>
<dbReference type="PANTHER" id="PTHR13600:SF21">
    <property type="entry name" value="LEUCINE CARBOXYL METHYLTRANSFERASE 1"/>
    <property type="match status" value="1"/>
</dbReference>
<dbReference type="EMBL" id="VXIT01000002">
    <property type="protein sequence ID" value="KAA6415184.1"/>
    <property type="molecule type" value="Genomic_DNA"/>
</dbReference>
<dbReference type="InterPro" id="IPR029063">
    <property type="entry name" value="SAM-dependent_MTases_sf"/>
</dbReference>
<evidence type="ECO:0000256" key="9">
    <source>
        <dbReference type="PIRSR" id="PIRSR016305-1"/>
    </source>
</evidence>
<evidence type="ECO:0000256" key="7">
    <source>
        <dbReference type="ARBA" id="ARBA00022691"/>
    </source>
</evidence>
<keyword evidence="6 8" id="KW-0808">Transferase</keyword>
<name>A0A5M8Q2G8_9LECA</name>
<feature type="binding site" evidence="9">
    <location>
        <position position="218"/>
    </location>
    <ligand>
        <name>S-adenosyl-L-methionine</name>
        <dbReference type="ChEBI" id="CHEBI:59789"/>
    </ligand>
</feature>
<evidence type="ECO:0000256" key="8">
    <source>
        <dbReference type="PIRNR" id="PIRNR016305"/>
    </source>
</evidence>
<comment type="caution">
    <text evidence="11">The sequence shown here is derived from an EMBL/GenBank/DDBJ whole genome shotgun (WGS) entry which is preliminary data.</text>
</comment>
<evidence type="ECO:0000256" key="6">
    <source>
        <dbReference type="ARBA" id="ARBA00022679"/>
    </source>
</evidence>
<evidence type="ECO:0000313" key="11">
    <source>
        <dbReference type="EMBL" id="KAA6415184.1"/>
    </source>
</evidence>
<keyword evidence="5 8" id="KW-0489">Methyltransferase</keyword>
<protein>
    <recommendedName>
        <fullName evidence="4 8">Leucine carboxyl methyltransferase 1</fullName>
        <ecNumber evidence="3 8">2.1.1.233</ecNumber>
    </recommendedName>
</protein>
<dbReference type="AlphaFoldDB" id="A0A5M8Q2G8"/>
<evidence type="ECO:0000256" key="4">
    <source>
        <dbReference type="ARBA" id="ARBA00017497"/>
    </source>
</evidence>
<feature type="compositionally biased region" description="Basic and acidic residues" evidence="10">
    <location>
        <begin position="37"/>
        <end position="47"/>
    </location>
</feature>
<sequence length="365" mass="39944">MAAPQIPNLNTFRATRGAGRGYGHSRGGHGISNSHNSEGEKSARDRVVQQTDQDASVSRLSAVEVGYLHDPFAQDFVIGGPQRRFPIINRGTYVRTIAIDSLVDRFLSQNPSRRKQIISLGAGSDTRFFRLMSRSARPSLVYHELDFPANTRHKIAAIKRSPTLTQCLGSGLEIAPDGSSLSSSNYHIHALDLRTLYPSSPTTLPTLDASLPTLLISECCLIYLPPSAADAVISHFSTLFPPSTPLGLIVYEPINPFDAFGKVMVANLAARGIVMQTLHRYGSLEAQKERLRMYGFGGGREAKDVGALWERWVGGEEKERVAGLEMVDEVEEWELLAGHYCVAWGWKGGAGEGEEVWLGWKGLPG</sequence>
<comment type="similarity">
    <text evidence="2 8">Belongs to the methyltransferase superfamily. LCMT family.</text>
</comment>
<dbReference type="GO" id="GO:0032259">
    <property type="term" value="P:methylation"/>
    <property type="evidence" value="ECO:0007669"/>
    <property type="project" value="UniProtKB-KW"/>
</dbReference>
<reference evidence="11 12" key="1">
    <citation type="submission" date="2019-09" db="EMBL/GenBank/DDBJ databases">
        <title>The hologenome of the rock-dwelling lichen Lasallia pustulata.</title>
        <authorList>
            <person name="Greshake Tzovaras B."/>
            <person name="Segers F."/>
            <person name="Bicker A."/>
            <person name="Dal Grande F."/>
            <person name="Otte J."/>
            <person name="Hankeln T."/>
            <person name="Schmitt I."/>
            <person name="Ebersberger I."/>
        </authorList>
    </citation>
    <scope>NUCLEOTIDE SEQUENCE [LARGE SCALE GENOMIC DNA]</scope>
    <source>
        <strain evidence="11">A1-1</strain>
    </source>
</reference>
<accession>A0A5M8Q2G8</accession>
<dbReference type="Pfam" id="PF04072">
    <property type="entry name" value="LCM"/>
    <property type="match status" value="1"/>
</dbReference>
<feature type="binding site" evidence="9">
    <location>
        <begin position="192"/>
        <end position="193"/>
    </location>
    <ligand>
        <name>S-adenosyl-L-methionine</name>
        <dbReference type="ChEBI" id="CHEBI:59789"/>
    </ligand>
</feature>
<feature type="binding site" evidence="9">
    <location>
        <position position="121"/>
    </location>
    <ligand>
        <name>S-adenosyl-L-methionine</name>
        <dbReference type="ChEBI" id="CHEBI:59789"/>
    </ligand>
</feature>
<evidence type="ECO:0000256" key="2">
    <source>
        <dbReference type="ARBA" id="ARBA00010703"/>
    </source>
</evidence>
<dbReference type="PANTHER" id="PTHR13600">
    <property type="entry name" value="LEUCINE CARBOXYL METHYLTRANSFERASE"/>
    <property type="match status" value="1"/>
</dbReference>
<dbReference type="GO" id="GO:0018423">
    <property type="term" value="F:protein C-terminal leucine carboxyl O-methyltransferase activity"/>
    <property type="evidence" value="ECO:0007669"/>
    <property type="project" value="UniProtKB-EC"/>
</dbReference>
<dbReference type="PIRSF" id="PIRSF016305">
    <property type="entry name" value="LCM_mtfrase"/>
    <property type="match status" value="1"/>
</dbReference>
<feature type="binding site" evidence="9">
    <location>
        <position position="95"/>
    </location>
    <ligand>
        <name>S-adenosyl-L-methionine</name>
        <dbReference type="ChEBI" id="CHEBI:59789"/>
    </ligand>
</feature>
<dbReference type="InterPro" id="IPR007213">
    <property type="entry name" value="Ppm1/Ppm2/Tcmp"/>
</dbReference>
<dbReference type="Proteomes" id="UP000324767">
    <property type="component" value="Unassembled WGS sequence"/>
</dbReference>
<evidence type="ECO:0000256" key="10">
    <source>
        <dbReference type="SAM" id="MobiDB-lite"/>
    </source>
</evidence>
<proteinExistence type="inferred from homology"/>